<gene>
    <name evidence="1" type="ORF">QTN89_11350</name>
</gene>
<proteinExistence type="predicted"/>
<accession>A0ABT7PHR1</accession>
<evidence type="ECO:0000313" key="2">
    <source>
        <dbReference type="Proteomes" id="UP001239462"/>
    </source>
</evidence>
<dbReference type="Proteomes" id="UP001239462">
    <property type="component" value="Unassembled WGS sequence"/>
</dbReference>
<organism evidence="1 2">
    <name type="scientific">Roseiconus lacunae</name>
    <dbReference type="NCBI Taxonomy" id="2605694"/>
    <lineage>
        <taxon>Bacteria</taxon>
        <taxon>Pseudomonadati</taxon>
        <taxon>Planctomycetota</taxon>
        <taxon>Planctomycetia</taxon>
        <taxon>Pirellulales</taxon>
        <taxon>Pirellulaceae</taxon>
        <taxon>Roseiconus</taxon>
    </lineage>
</organism>
<reference evidence="1 2" key="1">
    <citation type="submission" date="2023-06" db="EMBL/GenBank/DDBJ databases">
        <title>Roseiconus lacunae JC819 isolated from Gulf of Mannar region, Tamil Nadu.</title>
        <authorList>
            <person name="Pk S."/>
            <person name="Ch S."/>
            <person name="Ch V.R."/>
        </authorList>
    </citation>
    <scope>NUCLEOTIDE SEQUENCE [LARGE SCALE GENOMIC DNA]</scope>
    <source>
        <strain evidence="1 2">JC819</strain>
    </source>
</reference>
<sequence>MLKNNSHAFCCRLTIQIIGSGLITVAAVYLTQPPAAVAQDDARALDTKAWGEVYATVASRIDIKPIGSDQRAIELQPRAMLSWDNPVRIGRTEGDFFVWLQGNRPAFVGTIFSYDYPASLQVTRRVAMGFHTVNRQPATLHYQDRLLWNAPAIENEPIRLDLAAPRARRVHRLIQMRQIAAGVKASTLLDENPQDLRLLSKPVYRFELPESGAAESDVLDGAIFALVTGTDPELLLIVEALPTSEGEEQFAWFVTPARFTDLPLQVAIEGVGNIEVPKTSGTKSVYFNYHGVHQLPTALGDSVAEILGD</sequence>
<evidence type="ECO:0000313" key="1">
    <source>
        <dbReference type="EMBL" id="MDM4016030.1"/>
    </source>
</evidence>
<keyword evidence="2" id="KW-1185">Reference proteome</keyword>
<dbReference type="RefSeq" id="WP_289163630.1">
    <property type="nucleotide sequence ID" value="NZ_CP141221.1"/>
</dbReference>
<protein>
    <submittedName>
        <fullName evidence="1">Uncharacterized protein</fullName>
    </submittedName>
</protein>
<name>A0ABT7PHR1_9BACT</name>
<dbReference type="EMBL" id="JASZZN010000007">
    <property type="protein sequence ID" value="MDM4016030.1"/>
    <property type="molecule type" value="Genomic_DNA"/>
</dbReference>
<comment type="caution">
    <text evidence="1">The sequence shown here is derived from an EMBL/GenBank/DDBJ whole genome shotgun (WGS) entry which is preliminary data.</text>
</comment>